<feature type="domain" description="Protein kinase" evidence="6">
    <location>
        <begin position="16"/>
        <end position="313"/>
    </location>
</feature>
<dbReference type="GO" id="GO:0004674">
    <property type="term" value="F:protein serine/threonine kinase activity"/>
    <property type="evidence" value="ECO:0007669"/>
    <property type="project" value="UniProtKB-KW"/>
</dbReference>
<dbReference type="PROSITE" id="PS50011">
    <property type="entry name" value="PROTEIN_KINASE_DOM"/>
    <property type="match status" value="1"/>
</dbReference>
<dbReference type="GO" id="GO:0004713">
    <property type="term" value="F:protein tyrosine kinase activity"/>
    <property type="evidence" value="ECO:0007669"/>
    <property type="project" value="TreeGrafter"/>
</dbReference>
<dbReference type="GO" id="GO:0042771">
    <property type="term" value="P:intrinsic apoptotic signaling pathway in response to DNA damage by p53 class mediator"/>
    <property type="evidence" value="ECO:0007669"/>
    <property type="project" value="TreeGrafter"/>
</dbReference>
<evidence type="ECO:0000313" key="7">
    <source>
        <dbReference type="Ensembl" id="ENSNMLP00000013669.1"/>
    </source>
</evidence>
<dbReference type="Proteomes" id="UP000694523">
    <property type="component" value="Unplaced"/>
</dbReference>
<evidence type="ECO:0000313" key="8">
    <source>
        <dbReference type="Proteomes" id="UP000694523"/>
    </source>
</evidence>
<evidence type="ECO:0000256" key="5">
    <source>
        <dbReference type="ARBA" id="ARBA00022840"/>
    </source>
</evidence>
<organism evidence="7 8">
    <name type="scientific">Neogobius melanostomus</name>
    <name type="common">round goby</name>
    <dbReference type="NCBI Taxonomy" id="47308"/>
    <lineage>
        <taxon>Eukaryota</taxon>
        <taxon>Metazoa</taxon>
        <taxon>Chordata</taxon>
        <taxon>Craniata</taxon>
        <taxon>Vertebrata</taxon>
        <taxon>Euteleostomi</taxon>
        <taxon>Actinopterygii</taxon>
        <taxon>Neopterygii</taxon>
        <taxon>Teleostei</taxon>
        <taxon>Neoteleostei</taxon>
        <taxon>Acanthomorphata</taxon>
        <taxon>Gobiaria</taxon>
        <taxon>Gobiiformes</taxon>
        <taxon>Gobioidei</taxon>
        <taxon>Gobiidae</taxon>
        <taxon>Benthophilinae</taxon>
        <taxon>Neogobiini</taxon>
        <taxon>Neogobius</taxon>
    </lineage>
</organism>
<dbReference type="AlphaFoldDB" id="A0A8C6T0K1"/>
<evidence type="ECO:0000256" key="2">
    <source>
        <dbReference type="ARBA" id="ARBA00022679"/>
    </source>
</evidence>
<keyword evidence="5" id="KW-0067">ATP-binding</keyword>
<dbReference type="InterPro" id="IPR011009">
    <property type="entry name" value="Kinase-like_dom_sf"/>
</dbReference>
<dbReference type="GO" id="GO:0016605">
    <property type="term" value="C:PML body"/>
    <property type="evidence" value="ECO:0007669"/>
    <property type="project" value="TreeGrafter"/>
</dbReference>
<dbReference type="SMART" id="SM00220">
    <property type="entry name" value="S_TKc"/>
    <property type="match status" value="1"/>
</dbReference>
<dbReference type="GO" id="GO:0003713">
    <property type="term" value="F:transcription coactivator activity"/>
    <property type="evidence" value="ECO:0007669"/>
    <property type="project" value="TreeGrafter"/>
</dbReference>
<dbReference type="GO" id="GO:0005524">
    <property type="term" value="F:ATP binding"/>
    <property type="evidence" value="ECO:0007669"/>
    <property type="project" value="UniProtKB-KW"/>
</dbReference>
<dbReference type="Gene3D" id="3.30.200.20">
    <property type="entry name" value="Phosphorylase Kinase, domain 1"/>
    <property type="match status" value="1"/>
</dbReference>
<reference evidence="7" key="2">
    <citation type="submission" date="2025-09" db="UniProtKB">
        <authorList>
            <consortium name="Ensembl"/>
        </authorList>
    </citation>
    <scope>IDENTIFICATION</scope>
</reference>
<dbReference type="InterPro" id="IPR050494">
    <property type="entry name" value="Ser_Thr_dual-spec_kinase"/>
</dbReference>
<protein>
    <recommendedName>
        <fullName evidence="6">Protein kinase domain-containing protein</fullName>
    </recommendedName>
</protein>
<proteinExistence type="predicted"/>
<dbReference type="InterPro" id="IPR008271">
    <property type="entry name" value="Ser/Thr_kinase_AS"/>
</dbReference>
<evidence type="ECO:0000259" key="6">
    <source>
        <dbReference type="PROSITE" id="PS50011"/>
    </source>
</evidence>
<keyword evidence="2" id="KW-0808">Transferase</keyword>
<dbReference type="PROSITE" id="PS00108">
    <property type="entry name" value="PROTEIN_KINASE_ST"/>
    <property type="match status" value="1"/>
</dbReference>
<keyword evidence="4" id="KW-0418">Kinase</keyword>
<dbReference type="PANTHER" id="PTHR24058:SF53">
    <property type="entry name" value="HOMEODOMAIN-INTERACTING PROTEIN KINASE 2"/>
    <property type="match status" value="1"/>
</dbReference>
<evidence type="ECO:0000256" key="1">
    <source>
        <dbReference type="ARBA" id="ARBA00022527"/>
    </source>
</evidence>
<keyword evidence="8" id="KW-1185">Reference proteome</keyword>
<name>A0A8C6T0K1_9GOBI</name>
<dbReference type="Gene3D" id="1.10.510.10">
    <property type="entry name" value="Transferase(Phosphotransferase) domain 1"/>
    <property type="match status" value="1"/>
</dbReference>
<dbReference type="PANTHER" id="PTHR24058">
    <property type="entry name" value="DUAL SPECIFICITY PROTEIN KINASE"/>
    <property type="match status" value="1"/>
</dbReference>
<dbReference type="SUPFAM" id="SSF56112">
    <property type="entry name" value="Protein kinase-like (PK-like)"/>
    <property type="match status" value="1"/>
</dbReference>
<dbReference type="GO" id="GO:0007224">
    <property type="term" value="P:smoothened signaling pathway"/>
    <property type="evidence" value="ECO:0007669"/>
    <property type="project" value="TreeGrafter"/>
</dbReference>
<keyword evidence="3" id="KW-0547">Nucleotide-binding</keyword>
<dbReference type="GO" id="GO:0045944">
    <property type="term" value="P:positive regulation of transcription by RNA polymerase II"/>
    <property type="evidence" value="ECO:0007669"/>
    <property type="project" value="TreeGrafter"/>
</dbReference>
<evidence type="ECO:0000256" key="4">
    <source>
        <dbReference type="ARBA" id="ARBA00022777"/>
    </source>
</evidence>
<dbReference type="GO" id="GO:0003714">
    <property type="term" value="F:transcription corepressor activity"/>
    <property type="evidence" value="ECO:0007669"/>
    <property type="project" value="TreeGrafter"/>
</dbReference>
<accession>A0A8C6T0K1</accession>
<dbReference type="InterPro" id="IPR000719">
    <property type="entry name" value="Prot_kinase_dom"/>
</dbReference>
<reference evidence="7" key="1">
    <citation type="submission" date="2025-08" db="UniProtKB">
        <authorList>
            <consortium name="Ensembl"/>
        </authorList>
    </citation>
    <scope>IDENTIFICATION</scope>
</reference>
<dbReference type="GO" id="GO:0005737">
    <property type="term" value="C:cytoplasm"/>
    <property type="evidence" value="ECO:0007669"/>
    <property type="project" value="TreeGrafter"/>
</dbReference>
<keyword evidence="1" id="KW-0723">Serine/threonine-protein kinase</keyword>
<dbReference type="Ensembl" id="ENSNMLT00000015370.1">
    <property type="protein sequence ID" value="ENSNMLP00000013669.1"/>
    <property type="gene ID" value="ENSNMLG00000009150.1"/>
</dbReference>
<sequence>MLESSISISTKPQHKYKILEVLGEGCFGKVAKGCNQFTKELVMLGLIKELEPDVFNIVEFIEHFEHDGQQCMAFEMLDESVHNLLNQEFSFSLNEIRPMAKQLLTALLGLQSVGVLHSDIKPDNIMLVDHAKQPFKVKLIDFGVARHISEVRLGTIIQPIGYRAPEVTLGLPLSEAVDVWALACCLALWYLGWHNLTSLSEYDNLTMIVDILGLPANELLNMGIHTSQYFVQEDSKWRLKTLQEYKDSTGTDPKMYGGRETTTLEELIKVPFEFQLNIECSDKEAFYDLLKKMFEMNPKKRITPVEALLHPFITMSHLPQGTCYTEVALQYMSVAETDFEPLTDEEESMVLSYDAGNGRWGEKSPGEITIGSLYIPSGRHTSEGSDINESGTSSFSSGLIATSNSSGYLSTDEEESMGLSYEVGNGRWGEKSPGEITIGSLYIPSGLNTTEKTASELVHEEMSTVTHPVHLVISVKMRNIIFTQQAWGHHTQGAKGNHWGK</sequence>
<evidence type="ECO:0000256" key="3">
    <source>
        <dbReference type="ARBA" id="ARBA00022741"/>
    </source>
</evidence>
<dbReference type="GO" id="GO:0046332">
    <property type="term" value="F:SMAD binding"/>
    <property type="evidence" value="ECO:0007669"/>
    <property type="project" value="TreeGrafter"/>
</dbReference>
<dbReference type="Pfam" id="PF00069">
    <property type="entry name" value="Pkinase"/>
    <property type="match status" value="1"/>
</dbReference>